<dbReference type="Pfam" id="PF08240">
    <property type="entry name" value="ADH_N"/>
    <property type="match status" value="1"/>
</dbReference>
<reference evidence="3 4" key="1">
    <citation type="journal article" date="2021" name="Int. J. Syst. Evol. Microbiol.">
        <title>Reticulibacter mediterranei gen. nov., sp. nov., within the new family Reticulibacteraceae fam. nov., and Ktedonospora formicarum gen. nov., sp. nov., Ktedonobacter robiniae sp. nov., Dictyobacter formicarum sp. nov. and Dictyobacter arantiisoli sp. nov., belonging to the class Ktedonobacteria.</title>
        <authorList>
            <person name="Yabe S."/>
            <person name="Zheng Y."/>
            <person name="Wang C.M."/>
            <person name="Sakai Y."/>
            <person name="Abe K."/>
            <person name="Yokota A."/>
            <person name="Donadio S."/>
            <person name="Cavaletti L."/>
            <person name="Monciardini P."/>
        </authorList>
    </citation>
    <scope>NUCLEOTIDE SEQUENCE [LARGE SCALE GENOMIC DNA]</scope>
    <source>
        <strain evidence="3 4">SOSP1-9</strain>
    </source>
</reference>
<keyword evidence="4" id="KW-1185">Reference proteome</keyword>
<dbReference type="SUPFAM" id="SSF51735">
    <property type="entry name" value="NAD(P)-binding Rossmann-fold domains"/>
    <property type="match status" value="1"/>
</dbReference>
<keyword evidence="1" id="KW-0521">NADP</keyword>
<dbReference type="InterPro" id="IPR020843">
    <property type="entry name" value="ER"/>
</dbReference>
<name>A0ABQ3VMN5_9CHLR</name>
<proteinExistence type="predicted"/>
<evidence type="ECO:0000313" key="4">
    <source>
        <dbReference type="Proteomes" id="UP000635565"/>
    </source>
</evidence>
<accession>A0ABQ3VMN5</accession>
<sequence length="320" mass="33235">MRAIVFDTFGDPDVLSLQEVALPEPGPGQVRVAIYAAGTNPVDAGNRQNGAWAGLQPPVILGCDASGVIDAVGPGVTHFAPGDEVFYMTDFLHNTWGTYADYQVVDAALITSKPPNLTHVEAAALPLAAGTAYETIIRRLAVTQGEWVLMYGAAGGVGSLALQLAVAQGAHVIAVARAHHHALLAELGAVAYLDYTTQDVQASAQAIAGRKLDVIVDLVGGETLAQSLVALRPYGRAASIAGLAGNLNLALDLNLTLHGVLVRPEQSRLVSIATLVSTGALRPIIDQVLPLAEAAQAHQRLGAGHGQGKIVLAVREERSN</sequence>
<dbReference type="SUPFAM" id="SSF50129">
    <property type="entry name" value="GroES-like"/>
    <property type="match status" value="1"/>
</dbReference>
<dbReference type="SMART" id="SM00829">
    <property type="entry name" value="PKS_ER"/>
    <property type="match status" value="1"/>
</dbReference>
<dbReference type="Gene3D" id="3.40.50.720">
    <property type="entry name" value="NAD(P)-binding Rossmann-like Domain"/>
    <property type="match status" value="1"/>
</dbReference>
<protein>
    <submittedName>
        <fullName evidence="3">NADPH:quinone oxidoreductase</fullName>
    </submittedName>
</protein>
<dbReference type="InterPro" id="IPR051603">
    <property type="entry name" value="Zinc-ADH_QOR/CCCR"/>
</dbReference>
<dbReference type="Pfam" id="PF13602">
    <property type="entry name" value="ADH_zinc_N_2"/>
    <property type="match status" value="1"/>
</dbReference>
<organism evidence="3 4">
    <name type="scientific">Dictyobacter formicarum</name>
    <dbReference type="NCBI Taxonomy" id="2778368"/>
    <lineage>
        <taxon>Bacteria</taxon>
        <taxon>Bacillati</taxon>
        <taxon>Chloroflexota</taxon>
        <taxon>Ktedonobacteria</taxon>
        <taxon>Ktedonobacterales</taxon>
        <taxon>Dictyobacteraceae</taxon>
        <taxon>Dictyobacter</taxon>
    </lineage>
</organism>
<dbReference type="InterPro" id="IPR036291">
    <property type="entry name" value="NAD(P)-bd_dom_sf"/>
</dbReference>
<dbReference type="PANTHER" id="PTHR44154">
    <property type="entry name" value="QUINONE OXIDOREDUCTASE"/>
    <property type="match status" value="1"/>
</dbReference>
<evidence type="ECO:0000259" key="2">
    <source>
        <dbReference type="SMART" id="SM00829"/>
    </source>
</evidence>
<dbReference type="InterPro" id="IPR013154">
    <property type="entry name" value="ADH-like_N"/>
</dbReference>
<evidence type="ECO:0000313" key="3">
    <source>
        <dbReference type="EMBL" id="GHO86946.1"/>
    </source>
</evidence>
<comment type="caution">
    <text evidence="3">The sequence shown here is derived from an EMBL/GenBank/DDBJ whole genome shotgun (WGS) entry which is preliminary data.</text>
</comment>
<dbReference type="RefSeq" id="WP_201364560.1">
    <property type="nucleotide sequence ID" value="NZ_BNJJ01000015.1"/>
</dbReference>
<dbReference type="EMBL" id="BNJJ01000015">
    <property type="protein sequence ID" value="GHO86946.1"/>
    <property type="molecule type" value="Genomic_DNA"/>
</dbReference>
<gene>
    <name evidence="3" type="primary">qor_1</name>
    <name evidence="3" type="ORF">KSZ_49520</name>
</gene>
<dbReference type="PANTHER" id="PTHR44154:SF1">
    <property type="entry name" value="QUINONE OXIDOREDUCTASE"/>
    <property type="match status" value="1"/>
</dbReference>
<evidence type="ECO:0000256" key="1">
    <source>
        <dbReference type="ARBA" id="ARBA00022857"/>
    </source>
</evidence>
<dbReference type="InterPro" id="IPR011032">
    <property type="entry name" value="GroES-like_sf"/>
</dbReference>
<feature type="domain" description="Enoyl reductase (ER)" evidence="2">
    <location>
        <begin position="10"/>
        <end position="312"/>
    </location>
</feature>
<dbReference type="Gene3D" id="3.90.180.10">
    <property type="entry name" value="Medium-chain alcohol dehydrogenases, catalytic domain"/>
    <property type="match status" value="1"/>
</dbReference>
<dbReference type="Proteomes" id="UP000635565">
    <property type="component" value="Unassembled WGS sequence"/>
</dbReference>